<dbReference type="Proteomes" id="UP001269081">
    <property type="component" value="Unassembled WGS sequence"/>
</dbReference>
<comment type="caution">
    <text evidence="1">The sequence shown here is derived from an EMBL/GenBank/DDBJ whole genome shotgun (WGS) entry which is preliminary data.</text>
</comment>
<keyword evidence="2" id="KW-1185">Reference proteome</keyword>
<reference evidence="1 2" key="1">
    <citation type="submission" date="2023-07" db="EMBL/GenBank/DDBJ databases">
        <title>Sorghum-associated microbial communities from plants grown in Nebraska, USA.</title>
        <authorList>
            <person name="Schachtman D."/>
        </authorList>
    </citation>
    <scope>NUCLEOTIDE SEQUENCE [LARGE SCALE GENOMIC DNA]</scope>
    <source>
        <strain evidence="1 2">4129</strain>
    </source>
</reference>
<dbReference type="EMBL" id="JAVDWQ010000003">
    <property type="protein sequence ID" value="MDR7209464.1"/>
    <property type="molecule type" value="Genomic_DNA"/>
</dbReference>
<protein>
    <submittedName>
        <fullName evidence="1">Uncharacterized protein</fullName>
    </submittedName>
</protein>
<sequence>MENILPEIKELSALMLKKNHTHTIKLSPPLASSKLKKLGTELKLNDALLSFYKTANGLFISWFSDVDILCFGKINIPKLETLSDYLTKVEKTDLKEYSSYIQKGYIPFDVDIINKFVTFIKPVKENYEIIRLSPDFNEVKLDCTLESYLNLGIKTGGLYHWQNYISEEVFNNFRKYNNDFFYYLVNTKLKPEILESFFNDSSTKAKSFPDIGIAQFKIPEKHKIIICKENLGCSNIEIRRVEIAMKDKLNSNFVFYHYRKNGMEIHWQSESYFANFQMLPIETIFGGALHAQERIWDNNYFKFIKADKSFEEKLSKFYPLIIEEAGDTVFSIENETISLYFIFSSFEPQRIRLSFETFVEKLYSCGGISGWQNLFIDEYTEKNPFYKDILMGIEHCFPNLNVANFLKN</sequence>
<proteinExistence type="predicted"/>
<name>A0ABU1Y5F7_9FLAO</name>
<evidence type="ECO:0000313" key="2">
    <source>
        <dbReference type="Proteomes" id="UP001269081"/>
    </source>
</evidence>
<gene>
    <name evidence="1" type="ORF">J2W48_001397</name>
</gene>
<organism evidence="1 2">
    <name type="scientific">Flavobacterium piscis</name>
    <dbReference type="NCBI Taxonomy" id="1114874"/>
    <lineage>
        <taxon>Bacteria</taxon>
        <taxon>Pseudomonadati</taxon>
        <taxon>Bacteroidota</taxon>
        <taxon>Flavobacteriia</taxon>
        <taxon>Flavobacteriales</taxon>
        <taxon>Flavobacteriaceae</taxon>
        <taxon>Flavobacterium</taxon>
    </lineage>
</organism>
<dbReference type="RefSeq" id="WP_310279731.1">
    <property type="nucleotide sequence ID" value="NZ_JAVDWQ010000003.1"/>
</dbReference>
<accession>A0ABU1Y5F7</accession>
<evidence type="ECO:0000313" key="1">
    <source>
        <dbReference type="EMBL" id="MDR7209464.1"/>
    </source>
</evidence>